<evidence type="ECO:0000313" key="2">
    <source>
        <dbReference type="Proteomes" id="UP000886501"/>
    </source>
</evidence>
<comment type="caution">
    <text evidence="1">The sequence shown here is derived from an EMBL/GenBank/DDBJ whole genome shotgun (WGS) entry which is preliminary data.</text>
</comment>
<dbReference type="EMBL" id="MU118152">
    <property type="protein sequence ID" value="KAF9644227.1"/>
    <property type="molecule type" value="Genomic_DNA"/>
</dbReference>
<organism evidence="1 2">
    <name type="scientific">Thelephora ganbajun</name>
    <name type="common">Ganba fungus</name>
    <dbReference type="NCBI Taxonomy" id="370292"/>
    <lineage>
        <taxon>Eukaryota</taxon>
        <taxon>Fungi</taxon>
        <taxon>Dikarya</taxon>
        <taxon>Basidiomycota</taxon>
        <taxon>Agaricomycotina</taxon>
        <taxon>Agaricomycetes</taxon>
        <taxon>Thelephorales</taxon>
        <taxon>Thelephoraceae</taxon>
        <taxon>Thelephora</taxon>
    </lineage>
</organism>
<evidence type="ECO:0000313" key="1">
    <source>
        <dbReference type="EMBL" id="KAF9644227.1"/>
    </source>
</evidence>
<protein>
    <submittedName>
        <fullName evidence="1">Tubulin nucleotide-binding domain-like protein</fullName>
    </submittedName>
</protein>
<name>A0ACB6Z3Y5_THEGA</name>
<reference evidence="1" key="2">
    <citation type="journal article" date="2020" name="Nat. Commun.">
        <title>Large-scale genome sequencing of mycorrhizal fungi provides insights into the early evolution of symbiotic traits.</title>
        <authorList>
            <person name="Miyauchi S."/>
            <person name="Kiss E."/>
            <person name="Kuo A."/>
            <person name="Drula E."/>
            <person name="Kohler A."/>
            <person name="Sanchez-Garcia M."/>
            <person name="Morin E."/>
            <person name="Andreopoulos B."/>
            <person name="Barry K.W."/>
            <person name="Bonito G."/>
            <person name="Buee M."/>
            <person name="Carver A."/>
            <person name="Chen C."/>
            <person name="Cichocki N."/>
            <person name="Clum A."/>
            <person name="Culley D."/>
            <person name="Crous P.W."/>
            <person name="Fauchery L."/>
            <person name="Girlanda M."/>
            <person name="Hayes R.D."/>
            <person name="Keri Z."/>
            <person name="LaButti K."/>
            <person name="Lipzen A."/>
            <person name="Lombard V."/>
            <person name="Magnuson J."/>
            <person name="Maillard F."/>
            <person name="Murat C."/>
            <person name="Nolan M."/>
            <person name="Ohm R.A."/>
            <person name="Pangilinan J."/>
            <person name="Pereira M.F."/>
            <person name="Perotto S."/>
            <person name="Peter M."/>
            <person name="Pfister S."/>
            <person name="Riley R."/>
            <person name="Sitrit Y."/>
            <person name="Stielow J.B."/>
            <person name="Szollosi G."/>
            <person name="Zifcakova L."/>
            <person name="Stursova M."/>
            <person name="Spatafora J.W."/>
            <person name="Tedersoo L."/>
            <person name="Vaario L.M."/>
            <person name="Yamada A."/>
            <person name="Yan M."/>
            <person name="Wang P."/>
            <person name="Xu J."/>
            <person name="Bruns T."/>
            <person name="Baldrian P."/>
            <person name="Vilgalys R."/>
            <person name="Dunand C."/>
            <person name="Henrissat B."/>
            <person name="Grigoriev I.V."/>
            <person name="Hibbett D."/>
            <person name="Nagy L.G."/>
            <person name="Martin F.M."/>
        </authorList>
    </citation>
    <scope>NUCLEOTIDE SEQUENCE</scope>
    <source>
        <strain evidence="1">P2</strain>
    </source>
</reference>
<proteinExistence type="predicted"/>
<gene>
    <name evidence="1" type="ORF">BDM02DRAFT_3181620</name>
</gene>
<accession>A0ACB6Z3Y5</accession>
<reference evidence="1" key="1">
    <citation type="submission" date="2019-10" db="EMBL/GenBank/DDBJ databases">
        <authorList>
            <consortium name="DOE Joint Genome Institute"/>
            <person name="Kuo A."/>
            <person name="Miyauchi S."/>
            <person name="Kiss E."/>
            <person name="Drula E."/>
            <person name="Kohler A."/>
            <person name="Sanchez-Garcia M."/>
            <person name="Andreopoulos B."/>
            <person name="Barry K.W."/>
            <person name="Bonito G."/>
            <person name="Buee M."/>
            <person name="Carver A."/>
            <person name="Chen C."/>
            <person name="Cichocki N."/>
            <person name="Clum A."/>
            <person name="Culley D."/>
            <person name="Crous P.W."/>
            <person name="Fauchery L."/>
            <person name="Girlanda M."/>
            <person name="Hayes R."/>
            <person name="Keri Z."/>
            <person name="Labutti K."/>
            <person name="Lipzen A."/>
            <person name="Lombard V."/>
            <person name="Magnuson J."/>
            <person name="Maillard F."/>
            <person name="Morin E."/>
            <person name="Murat C."/>
            <person name="Nolan M."/>
            <person name="Ohm R."/>
            <person name="Pangilinan J."/>
            <person name="Pereira M."/>
            <person name="Perotto S."/>
            <person name="Peter M."/>
            <person name="Riley R."/>
            <person name="Sitrit Y."/>
            <person name="Stielow B."/>
            <person name="Szollosi G."/>
            <person name="Zifcakova L."/>
            <person name="Stursova M."/>
            <person name="Spatafora J.W."/>
            <person name="Tedersoo L."/>
            <person name="Vaario L.-M."/>
            <person name="Yamada A."/>
            <person name="Yan M."/>
            <person name="Wang P."/>
            <person name="Xu J."/>
            <person name="Bruns T."/>
            <person name="Baldrian P."/>
            <person name="Vilgalys R."/>
            <person name="Henrissat B."/>
            <person name="Grigoriev I.V."/>
            <person name="Hibbett D."/>
            <person name="Nagy L.G."/>
            <person name="Martin F.M."/>
        </authorList>
    </citation>
    <scope>NUCLEOTIDE SEQUENCE</scope>
    <source>
        <strain evidence="1">P2</strain>
    </source>
</reference>
<sequence>MKEILYIQAGTIPNFVGTHFWNAQESYFHYDGDESTSEVDEPEINHDVSFREGLSLKGDPTFCPRLLAFDRKGNFGSSSSFGALYAEDDERTIVADPRWDGSIVEYKQDLVEKSRYHEQLEEELLFSAPSGSEPDPTQPDPSVVDESTVRYWSDYNRVDYHPRSIQKLPDLPDWDLGMGDWMAGKETFDRYNNQDGFSLMDDSVRLFVEECDSLQGLQISSETATFGSFSHSFLSAFRDDFPKLSVLHFQFLAEPVPQSIDLDSPVSRNFSFIRRSYNMLQSSALVSAHIESVTLPMRLKRSSENMSGVLNRLNWRNDTPFVQLSGIFPVESGVPLGDGVIDFSAATRVSDKDVMYSRRDVTRGFSPSEISRYEKWVEGGTRPYGPFESKRALAYPLPTSFPRSIVPPQSLRPRQPKGIFSRSPSTTVLSSLTTTTHTGSLLRGYATFIGSFVKRKLDLESVRAGTEMDEVRELNDGLWTIVDNYGEGGGGGETGEDEGEGDGE</sequence>
<dbReference type="Proteomes" id="UP000886501">
    <property type="component" value="Unassembled WGS sequence"/>
</dbReference>
<keyword evidence="2" id="KW-1185">Reference proteome</keyword>